<dbReference type="InterPro" id="IPR001296">
    <property type="entry name" value="Glyco_trans_1"/>
</dbReference>
<reference evidence="3 4" key="1">
    <citation type="submission" date="2017-11" db="EMBL/GenBank/DDBJ databases">
        <title>Draft genome of Arthrobacter agilis strain UMCV2, a plant growth-promoting rhizobacterium and biocontrol capacity of phytopathogenic fungi.</title>
        <authorList>
            <person name="Martinez-Camara R."/>
            <person name="Santoyo G."/>
            <person name="Moreno-Hagelsieb G."/>
            <person name="Valencia-Cantero E."/>
        </authorList>
    </citation>
    <scope>NUCLEOTIDE SEQUENCE [LARGE SCALE GENOMIC DNA]</scope>
    <source>
        <strain evidence="3 4">UMCV2</strain>
    </source>
</reference>
<dbReference type="EMBL" id="CP024915">
    <property type="protein sequence ID" value="AUZ88740.1"/>
    <property type="molecule type" value="Genomic_DNA"/>
</dbReference>
<name>A0A2L0UHN1_9MICC</name>
<dbReference type="SUPFAM" id="SSF53756">
    <property type="entry name" value="UDP-Glycosyltransferase/glycogen phosphorylase"/>
    <property type="match status" value="1"/>
</dbReference>
<protein>
    <recommendedName>
        <fullName evidence="2">Glycosyl transferase family 1 domain-containing protein</fullName>
    </recommendedName>
</protein>
<accession>A0A2L0UHN1</accession>
<evidence type="ECO:0000259" key="2">
    <source>
        <dbReference type="Pfam" id="PF00534"/>
    </source>
</evidence>
<dbReference type="PANTHER" id="PTHR12526:SF630">
    <property type="entry name" value="GLYCOSYLTRANSFERASE"/>
    <property type="match status" value="1"/>
</dbReference>
<dbReference type="Proteomes" id="UP000239187">
    <property type="component" value="Chromosome"/>
</dbReference>
<evidence type="ECO:0000256" key="1">
    <source>
        <dbReference type="ARBA" id="ARBA00022679"/>
    </source>
</evidence>
<dbReference type="Pfam" id="PF00534">
    <property type="entry name" value="Glycos_transf_1"/>
    <property type="match status" value="1"/>
</dbReference>
<feature type="domain" description="Glycosyl transferase family 1" evidence="2">
    <location>
        <begin position="316"/>
        <end position="468"/>
    </location>
</feature>
<gene>
    <name evidence="3" type="ORF">CVO76_14625</name>
</gene>
<dbReference type="PANTHER" id="PTHR12526">
    <property type="entry name" value="GLYCOSYLTRANSFERASE"/>
    <property type="match status" value="1"/>
</dbReference>
<evidence type="ECO:0000313" key="3">
    <source>
        <dbReference type="EMBL" id="AUZ88740.1"/>
    </source>
</evidence>
<dbReference type="GO" id="GO:0016757">
    <property type="term" value="F:glycosyltransferase activity"/>
    <property type="evidence" value="ECO:0007669"/>
    <property type="project" value="InterPro"/>
</dbReference>
<proteinExistence type="predicted"/>
<dbReference type="AlphaFoldDB" id="A0A2L0UHN1"/>
<sequence>MKENRHMSTDAALPSSDILPDGYHCAVTWSVPFDFGGMTEALLHRSRAFVTGAGQSVDVLTFAYENDYDDIRCELAAEGKTVPGIRLRNLWEELAEMSDETMMKVVPADRLRGKFRPIDEHDEYDEDRFGGILRRRFRRNSATQAALQTDYFRPDGTIYASDRKDLDERGIEGGRIVSLCDSEGTPVMSWNQIWPLYLFWLDVVTGSRETYMIVDSKSSANFITRYRRPNVISMHLVHNSHLASGTKRPFGELSPSRKYVFERLDTFDAVVFLTKQQKEDVDALVGEQSNTCVIPNSRNIPPMSYAKHDRQRDSSVILASLTKRKRINHAIAAVSEAMQSTGLKVTLDIYGHGSEAGTLAALITESGLNDSIRLLGYSSAAKEKFKEASFTLLTSTLEGQGLVLVEAMSMGCIPISYDIPYGPADFITDGVNGFLVRPGDIKGLAERIVQIVGMNESELQDMRANARQTAEAFTDRASTERWGQEMRAAVDRKLAEATSR</sequence>
<organism evidence="3 4">
    <name type="scientific">Arthrobacter agilis</name>
    <dbReference type="NCBI Taxonomy" id="37921"/>
    <lineage>
        <taxon>Bacteria</taxon>
        <taxon>Bacillati</taxon>
        <taxon>Actinomycetota</taxon>
        <taxon>Actinomycetes</taxon>
        <taxon>Micrococcales</taxon>
        <taxon>Micrococcaceae</taxon>
        <taxon>Arthrobacter</taxon>
    </lineage>
</organism>
<keyword evidence="1" id="KW-0808">Transferase</keyword>
<dbReference type="Gene3D" id="3.40.50.2000">
    <property type="entry name" value="Glycogen Phosphorylase B"/>
    <property type="match status" value="3"/>
</dbReference>
<evidence type="ECO:0000313" key="4">
    <source>
        <dbReference type="Proteomes" id="UP000239187"/>
    </source>
</evidence>